<dbReference type="EMBL" id="RXOL01000010">
    <property type="protein sequence ID" value="RVQ65039.1"/>
    <property type="molecule type" value="Genomic_DNA"/>
</dbReference>
<comment type="caution">
    <text evidence="2">The sequence shown here is derived from an EMBL/GenBank/DDBJ whole genome shotgun (WGS) entry which is preliminary data.</text>
</comment>
<dbReference type="SUPFAM" id="SSF50346">
    <property type="entry name" value="PRC-barrel domain"/>
    <property type="match status" value="1"/>
</dbReference>
<evidence type="ECO:0000313" key="2">
    <source>
        <dbReference type="EMBL" id="RVQ65039.1"/>
    </source>
</evidence>
<dbReference type="InterPro" id="IPR027275">
    <property type="entry name" value="PRC-brl_dom"/>
</dbReference>
<dbReference type="OrthoDB" id="7274881at2"/>
<dbReference type="PANTHER" id="PTHR36505">
    <property type="entry name" value="BLR1072 PROTEIN"/>
    <property type="match status" value="1"/>
</dbReference>
<dbReference type="Gene3D" id="2.30.30.240">
    <property type="entry name" value="PRC-barrel domain"/>
    <property type="match status" value="1"/>
</dbReference>
<sequence>MNDIVSPTAQDLRDARNEVGRDEEHNLIASNKVEGTAVYRPDGEKIGRIHHLMVGKTTGQVEYAIMSFGGFLGMGKELRPVPWEALDYDPEMGGYIVSAEEDTLRNSPYLREDIEPTWDRAYGMHVFGYWGVPY</sequence>
<evidence type="ECO:0000259" key="1">
    <source>
        <dbReference type="Pfam" id="PF05239"/>
    </source>
</evidence>
<protein>
    <submittedName>
        <fullName evidence="2">PRC-barrel domain containing protein</fullName>
    </submittedName>
</protein>
<keyword evidence="3" id="KW-1185">Reference proteome</keyword>
<name>A0A437GW97_9SPHN</name>
<dbReference type="Pfam" id="PF05239">
    <property type="entry name" value="PRC"/>
    <property type="match status" value="1"/>
</dbReference>
<feature type="domain" description="PRC-barrel" evidence="1">
    <location>
        <begin position="27"/>
        <end position="102"/>
    </location>
</feature>
<organism evidence="2 3">
    <name type="scientific">Croceicoccus ponticola</name>
    <dbReference type="NCBI Taxonomy" id="2217664"/>
    <lineage>
        <taxon>Bacteria</taxon>
        <taxon>Pseudomonadati</taxon>
        <taxon>Pseudomonadota</taxon>
        <taxon>Alphaproteobacteria</taxon>
        <taxon>Sphingomonadales</taxon>
        <taxon>Erythrobacteraceae</taxon>
        <taxon>Croceicoccus</taxon>
    </lineage>
</organism>
<dbReference type="InterPro" id="IPR011033">
    <property type="entry name" value="PRC_barrel-like_sf"/>
</dbReference>
<dbReference type="Proteomes" id="UP000283003">
    <property type="component" value="Unassembled WGS sequence"/>
</dbReference>
<reference evidence="2 3" key="1">
    <citation type="submission" date="2018-12" db="EMBL/GenBank/DDBJ databases">
        <title>Croceicoccus ponticola sp. nov., a lipolytic bacterium isolated from seawater.</title>
        <authorList>
            <person name="Yoon J.-H."/>
        </authorList>
    </citation>
    <scope>NUCLEOTIDE SEQUENCE [LARGE SCALE GENOMIC DNA]</scope>
    <source>
        <strain evidence="2 3">GM-16</strain>
    </source>
</reference>
<proteinExistence type="predicted"/>
<dbReference type="PANTHER" id="PTHR36505:SF1">
    <property type="entry name" value="BLR1072 PROTEIN"/>
    <property type="match status" value="1"/>
</dbReference>
<gene>
    <name evidence="2" type="ORF">EKN06_14460</name>
</gene>
<evidence type="ECO:0000313" key="3">
    <source>
        <dbReference type="Proteomes" id="UP000283003"/>
    </source>
</evidence>
<accession>A0A437GW97</accession>
<dbReference type="AlphaFoldDB" id="A0A437GW97"/>